<evidence type="ECO:0000256" key="5">
    <source>
        <dbReference type="ARBA" id="ARBA00022725"/>
    </source>
</evidence>
<proteinExistence type="inferred from homology"/>
<dbReference type="Pfam" id="PF02949">
    <property type="entry name" value="7tm_6"/>
    <property type="match status" value="1"/>
</dbReference>
<dbReference type="EnsemblMetazoa" id="AAEL017129-RA">
    <property type="protein sequence ID" value="AAEL017129-PA"/>
    <property type="gene ID" value="AAEL017129"/>
</dbReference>
<keyword evidence="3 10" id="KW-0716">Sensory transduction</keyword>
<keyword evidence="6 10" id="KW-1133">Transmembrane helix</keyword>
<comment type="subcellular location">
    <subcellularLocation>
        <location evidence="1 10">Cell membrane</location>
        <topology evidence="1 10">Multi-pass membrane protein</topology>
    </subcellularLocation>
</comment>
<feature type="transmembrane region" description="Helical" evidence="10">
    <location>
        <begin position="81"/>
        <end position="100"/>
    </location>
</feature>
<name>A0A1S4G556_AEDAE</name>
<dbReference type="AlphaFoldDB" id="A0A1S4G556"/>
<evidence type="ECO:0000313" key="11">
    <source>
        <dbReference type="EnsemblMetazoa" id="AAEL017129-PA"/>
    </source>
</evidence>
<sequence>MESIRLFVNQVKSKLASLDDESDYFRQMEWAMVVAGIRLPSQNSTYQRLFNCYRILMLLQFSIWVDRVYVAYTEWNSPGELIGVVAFCLALVMILSRVVLMRVYLKDLLKVRDGLENRLNNHHSEGRVRSYRLIRRFFMVLEWIYLFDQIILYAFGINEERQYSVPDNLRRLSKRSKLGFDIFICSNHFVFSSVYASILTIMNTVFMGFSTELENIVSECNGIFERARQQVTVIPLYEGSSEHTEMRENLVFWSTLKNEISLIAERHSELIEHVATVRNLLKVSFLLIFYTEIVFIGCALFYVKLIGITMNTVIVVSYVASILLECYWFCRLTDNINGTNRAIGFALYNLDWPIQLCDLPNSRKQYLEIRASLLVMMTRSQQNLGITCGGMFEMSAQAFDELMKMIYSCLMFLLSVTT</sequence>
<dbReference type="InParanoid" id="A0A1S4G556"/>
<dbReference type="PANTHER" id="PTHR21137:SF35">
    <property type="entry name" value="ODORANT RECEPTOR 19A-RELATED"/>
    <property type="match status" value="1"/>
</dbReference>
<feature type="transmembrane region" description="Helical" evidence="10">
    <location>
        <begin position="308"/>
        <end position="330"/>
    </location>
</feature>
<keyword evidence="8 10" id="KW-0675">Receptor</keyword>
<dbReference type="VEuPathDB" id="VectorBase:AAEL017129"/>
<keyword evidence="2" id="KW-1003">Cell membrane</keyword>
<evidence type="ECO:0000256" key="2">
    <source>
        <dbReference type="ARBA" id="ARBA00022475"/>
    </source>
</evidence>
<accession>A0A1S4G556</accession>
<protein>
    <recommendedName>
        <fullName evidence="10">Odorant receptor</fullName>
    </recommendedName>
</protein>
<feature type="transmembrane region" description="Helical" evidence="10">
    <location>
        <begin position="178"/>
        <end position="201"/>
    </location>
</feature>
<keyword evidence="7 10" id="KW-0472">Membrane</keyword>
<evidence type="ECO:0000256" key="10">
    <source>
        <dbReference type="RuleBase" id="RU351113"/>
    </source>
</evidence>
<dbReference type="Proteomes" id="UP000008820">
    <property type="component" value="Chromosome 3"/>
</dbReference>
<dbReference type="GO" id="GO:0007165">
    <property type="term" value="P:signal transduction"/>
    <property type="evidence" value="ECO:0007669"/>
    <property type="project" value="UniProtKB-KW"/>
</dbReference>
<feature type="transmembrane region" description="Helical" evidence="10">
    <location>
        <begin position="283"/>
        <end position="302"/>
    </location>
</feature>
<evidence type="ECO:0000256" key="4">
    <source>
        <dbReference type="ARBA" id="ARBA00022692"/>
    </source>
</evidence>
<dbReference type="GO" id="GO:0005886">
    <property type="term" value="C:plasma membrane"/>
    <property type="evidence" value="ECO:0007669"/>
    <property type="project" value="UniProtKB-SubCell"/>
</dbReference>
<gene>
    <name evidence="11" type="primary">23687549</name>
</gene>
<keyword evidence="4 10" id="KW-0812">Transmembrane</keyword>
<reference evidence="11" key="2">
    <citation type="submission" date="2020-05" db="UniProtKB">
        <authorList>
            <consortium name="EnsemblMetazoa"/>
        </authorList>
    </citation>
    <scope>IDENTIFICATION</scope>
    <source>
        <strain evidence="11">LVP_AGWG</strain>
    </source>
</reference>
<dbReference type="PANTHER" id="PTHR21137">
    <property type="entry name" value="ODORANT RECEPTOR"/>
    <property type="match status" value="1"/>
</dbReference>
<keyword evidence="5 10" id="KW-0552">Olfaction</keyword>
<keyword evidence="12" id="KW-1185">Reference proteome</keyword>
<dbReference type="GO" id="GO:0004984">
    <property type="term" value="F:olfactory receptor activity"/>
    <property type="evidence" value="ECO:0007669"/>
    <property type="project" value="InterPro"/>
</dbReference>
<evidence type="ECO:0000313" key="12">
    <source>
        <dbReference type="Proteomes" id="UP000008820"/>
    </source>
</evidence>
<organism evidence="11 12">
    <name type="scientific">Aedes aegypti</name>
    <name type="common">Yellowfever mosquito</name>
    <name type="synonym">Culex aegypti</name>
    <dbReference type="NCBI Taxonomy" id="7159"/>
    <lineage>
        <taxon>Eukaryota</taxon>
        <taxon>Metazoa</taxon>
        <taxon>Ecdysozoa</taxon>
        <taxon>Arthropoda</taxon>
        <taxon>Hexapoda</taxon>
        <taxon>Insecta</taxon>
        <taxon>Pterygota</taxon>
        <taxon>Neoptera</taxon>
        <taxon>Endopterygota</taxon>
        <taxon>Diptera</taxon>
        <taxon>Nematocera</taxon>
        <taxon>Culicoidea</taxon>
        <taxon>Culicidae</taxon>
        <taxon>Culicinae</taxon>
        <taxon>Aedini</taxon>
        <taxon>Aedes</taxon>
        <taxon>Stegomyia</taxon>
    </lineage>
</organism>
<feature type="transmembrane region" description="Helical" evidence="10">
    <location>
        <begin position="137"/>
        <end position="158"/>
    </location>
</feature>
<keyword evidence="9 10" id="KW-0807">Transducer</keyword>
<dbReference type="InterPro" id="IPR004117">
    <property type="entry name" value="7tm6_olfct_rcpt"/>
</dbReference>
<comment type="similarity">
    <text evidence="10">Belongs to the insect chemoreceptor superfamily. Heteromeric odorant receptor channel (TC 1.A.69) family.</text>
</comment>
<evidence type="ECO:0000256" key="1">
    <source>
        <dbReference type="ARBA" id="ARBA00004651"/>
    </source>
</evidence>
<evidence type="ECO:0000256" key="3">
    <source>
        <dbReference type="ARBA" id="ARBA00022606"/>
    </source>
</evidence>
<evidence type="ECO:0000256" key="6">
    <source>
        <dbReference type="ARBA" id="ARBA00022989"/>
    </source>
</evidence>
<evidence type="ECO:0000256" key="7">
    <source>
        <dbReference type="ARBA" id="ARBA00023136"/>
    </source>
</evidence>
<evidence type="ECO:0000256" key="8">
    <source>
        <dbReference type="ARBA" id="ARBA00023170"/>
    </source>
</evidence>
<reference evidence="11 12" key="1">
    <citation type="submission" date="2017-06" db="EMBL/GenBank/DDBJ databases">
        <title>Aedes aegypti genome working group (AGWG) sequencing and assembly.</title>
        <authorList>
            <consortium name="Aedes aegypti Genome Working Group (AGWG)"/>
            <person name="Matthews B.J."/>
        </authorList>
    </citation>
    <scope>NUCLEOTIDE SEQUENCE [LARGE SCALE GENOMIC DNA]</scope>
    <source>
        <strain evidence="11 12">LVP_AGWG</strain>
    </source>
</reference>
<comment type="caution">
    <text evidence="10">Lacks conserved residue(s) required for the propagation of feature annotation.</text>
</comment>
<feature type="transmembrane region" description="Helical" evidence="10">
    <location>
        <begin position="52"/>
        <end position="69"/>
    </location>
</feature>
<evidence type="ECO:0000256" key="9">
    <source>
        <dbReference type="ARBA" id="ARBA00023224"/>
    </source>
</evidence>
<dbReference type="OrthoDB" id="7726730at2759"/>
<dbReference type="GO" id="GO:0005549">
    <property type="term" value="F:odorant binding"/>
    <property type="evidence" value="ECO:0007669"/>
    <property type="project" value="InterPro"/>
</dbReference>